<comment type="subcellular location">
    <subcellularLocation>
        <location evidence="1">Membrane</location>
        <topology evidence="1">Multi-pass membrane protein</topology>
    </subcellularLocation>
</comment>
<feature type="transmembrane region" description="Helical" evidence="5">
    <location>
        <begin position="164"/>
        <end position="183"/>
    </location>
</feature>
<dbReference type="InParanoid" id="B4NFB2"/>
<dbReference type="Pfam" id="PF07690">
    <property type="entry name" value="MFS_1"/>
    <property type="match status" value="2"/>
</dbReference>
<feature type="transmembrane region" description="Helical" evidence="5">
    <location>
        <begin position="377"/>
        <end position="406"/>
    </location>
</feature>
<dbReference type="PANTHER" id="PTHR23507">
    <property type="entry name" value="ZGC:174356"/>
    <property type="match status" value="1"/>
</dbReference>
<evidence type="ECO:0000256" key="2">
    <source>
        <dbReference type="ARBA" id="ARBA00022692"/>
    </source>
</evidence>
<proteinExistence type="predicted"/>
<dbReference type="Proteomes" id="UP000007798">
    <property type="component" value="Unassembled WGS sequence"/>
</dbReference>
<dbReference type="GO" id="GO:0016020">
    <property type="term" value="C:membrane"/>
    <property type="evidence" value="ECO:0007669"/>
    <property type="project" value="UniProtKB-SubCell"/>
</dbReference>
<reference evidence="6 7" key="1">
    <citation type="journal article" date="2007" name="Nature">
        <title>Evolution of genes and genomes on the Drosophila phylogeny.</title>
        <authorList>
            <consortium name="Drosophila 12 Genomes Consortium"/>
            <person name="Clark A.G."/>
            <person name="Eisen M.B."/>
            <person name="Smith D.R."/>
            <person name="Bergman C.M."/>
            <person name="Oliver B."/>
            <person name="Markow T.A."/>
            <person name="Kaufman T.C."/>
            <person name="Kellis M."/>
            <person name="Gelbart W."/>
            <person name="Iyer V.N."/>
            <person name="Pollard D.A."/>
            <person name="Sackton T.B."/>
            <person name="Larracuente A.M."/>
            <person name="Singh N.D."/>
            <person name="Abad J.P."/>
            <person name="Abt D.N."/>
            <person name="Adryan B."/>
            <person name="Aguade M."/>
            <person name="Akashi H."/>
            <person name="Anderson W.W."/>
            <person name="Aquadro C.F."/>
            <person name="Ardell D.H."/>
            <person name="Arguello R."/>
            <person name="Artieri C.G."/>
            <person name="Barbash D.A."/>
            <person name="Barker D."/>
            <person name="Barsanti P."/>
            <person name="Batterham P."/>
            <person name="Batzoglou S."/>
            <person name="Begun D."/>
            <person name="Bhutkar A."/>
            <person name="Blanco E."/>
            <person name="Bosak S.A."/>
            <person name="Bradley R.K."/>
            <person name="Brand A.D."/>
            <person name="Brent M.R."/>
            <person name="Brooks A.N."/>
            <person name="Brown R.H."/>
            <person name="Butlin R.K."/>
            <person name="Caggese C."/>
            <person name="Calvi B.R."/>
            <person name="Bernardo de Carvalho A."/>
            <person name="Caspi A."/>
            <person name="Castrezana S."/>
            <person name="Celniker S.E."/>
            <person name="Chang J.L."/>
            <person name="Chapple C."/>
            <person name="Chatterji S."/>
            <person name="Chinwalla A."/>
            <person name="Civetta A."/>
            <person name="Clifton S.W."/>
            <person name="Comeron J.M."/>
            <person name="Costello J.C."/>
            <person name="Coyne J.A."/>
            <person name="Daub J."/>
            <person name="David R.G."/>
            <person name="Delcher A.L."/>
            <person name="Delehaunty K."/>
            <person name="Do C.B."/>
            <person name="Ebling H."/>
            <person name="Edwards K."/>
            <person name="Eickbush T."/>
            <person name="Evans J.D."/>
            <person name="Filipski A."/>
            <person name="Findeiss S."/>
            <person name="Freyhult E."/>
            <person name="Fulton L."/>
            <person name="Fulton R."/>
            <person name="Garcia A.C."/>
            <person name="Gardiner A."/>
            <person name="Garfield D.A."/>
            <person name="Garvin B.E."/>
            <person name="Gibson G."/>
            <person name="Gilbert D."/>
            <person name="Gnerre S."/>
            <person name="Godfrey J."/>
            <person name="Good R."/>
            <person name="Gotea V."/>
            <person name="Gravely B."/>
            <person name="Greenberg A.J."/>
            <person name="Griffiths-Jones S."/>
            <person name="Gross S."/>
            <person name="Guigo R."/>
            <person name="Gustafson E.A."/>
            <person name="Haerty W."/>
            <person name="Hahn M.W."/>
            <person name="Halligan D.L."/>
            <person name="Halpern A.L."/>
            <person name="Halter G.M."/>
            <person name="Han M.V."/>
            <person name="Heger A."/>
            <person name="Hillier L."/>
            <person name="Hinrichs A.S."/>
            <person name="Holmes I."/>
            <person name="Hoskins R.A."/>
            <person name="Hubisz M.J."/>
            <person name="Hultmark D."/>
            <person name="Huntley M.A."/>
            <person name="Jaffe D.B."/>
            <person name="Jagadeeshan S."/>
            <person name="Jeck W.R."/>
            <person name="Johnson J."/>
            <person name="Jones C.D."/>
            <person name="Jordan W.C."/>
            <person name="Karpen G.H."/>
            <person name="Kataoka E."/>
            <person name="Keightley P.D."/>
            <person name="Kheradpour P."/>
            <person name="Kirkness E.F."/>
            <person name="Koerich L.B."/>
            <person name="Kristiansen K."/>
            <person name="Kudrna D."/>
            <person name="Kulathinal R.J."/>
            <person name="Kumar S."/>
            <person name="Kwok R."/>
            <person name="Lander E."/>
            <person name="Langley C.H."/>
            <person name="Lapoint R."/>
            <person name="Lazzaro B.P."/>
            <person name="Lee S.J."/>
            <person name="Levesque L."/>
            <person name="Li R."/>
            <person name="Lin C.F."/>
            <person name="Lin M.F."/>
            <person name="Lindblad-Toh K."/>
            <person name="Llopart A."/>
            <person name="Long M."/>
            <person name="Low L."/>
            <person name="Lozovsky E."/>
            <person name="Lu J."/>
            <person name="Luo M."/>
            <person name="Machado C.A."/>
            <person name="Makalowski W."/>
            <person name="Marzo M."/>
            <person name="Matsuda M."/>
            <person name="Matzkin L."/>
            <person name="McAllister B."/>
            <person name="McBride C.S."/>
            <person name="McKernan B."/>
            <person name="McKernan K."/>
            <person name="Mendez-Lago M."/>
            <person name="Minx P."/>
            <person name="Mollenhauer M.U."/>
            <person name="Montooth K."/>
            <person name="Mount S.M."/>
            <person name="Mu X."/>
            <person name="Myers E."/>
            <person name="Negre B."/>
            <person name="Newfeld S."/>
            <person name="Nielsen R."/>
            <person name="Noor M.A."/>
            <person name="O'Grady P."/>
            <person name="Pachter L."/>
            <person name="Papaceit M."/>
            <person name="Parisi M.J."/>
            <person name="Parisi M."/>
            <person name="Parts L."/>
            <person name="Pedersen J.S."/>
            <person name="Pesole G."/>
            <person name="Phillippy A.M."/>
            <person name="Ponting C.P."/>
            <person name="Pop M."/>
            <person name="Porcelli D."/>
            <person name="Powell J.R."/>
            <person name="Prohaska S."/>
            <person name="Pruitt K."/>
            <person name="Puig M."/>
            <person name="Quesneville H."/>
            <person name="Ram K.R."/>
            <person name="Rand D."/>
            <person name="Rasmussen M.D."/>
            <person name="Reed L.K."/>
            <person name="Reenan R."/>
            <person name="Reily A."/>
            <person name="Remington K.A."/>
            <person name="Rieger T.T."/>
            <person name="Ritchie M.G."/>
            <person name="Robin C."/>
            <person name="Rogers Y.H."/>
            <person name="Rohde C."/>
            <person name="Rozas J."/>
            <person name="Rubenfield M.J."/>
            <person name="Ruiz A."/>
            <person name="Russo S."/>
            <person name="Salzberg S.L."/>
            <person name="Sanchez-Gracia A."/>
            <person name="Saranga D.J."/>
            <person name="Sato H."/>
            <person name="Schaeffer S.W."/>
            <person name="Schatz M.C."/>
            <person name="Schlenke T."/>
            <person name="Schwartz R."/>
            <person name="Segarra C."/>
            <person name="Singh R.S."/>
            <person name="Sirot L."/>
            <person name="Sirota M."/>
            <person name="Sisneros N.B."/>
            <person name="Smith C.D."/>
            <person name="Smith T.F."/>
            <person name="Spieth J."/>
            <person name="Stage D.E."/>
            <person name="Stark A."/>
            <person name="Stephan W."/>
            <person name="Strausberg R.L."/>
            <person name="Strempel S."/>
            <person name="Sturgill D."/>
            <person name="Sutton G."/>
            <person name="Sutton G.G."/>
            <person name="Tao W."/>
            <person name="Teichmann S."/>
            <person name="Tobari Y.N."/>
            <person name="Tomimura Y."/>
            <person name="Tsolas J.M."/>
            <person name="Valente V.L."/>
            <person name="Venter E."/>
            <person name="Venter J.C."/>
            <person name="Vicario S."/>
            <person name="Vieira F.G."/>
            <person name="Vilella A.J."/>
            <person name="Villasante A."/>
            <person name="Walenz B."/>
            <person name="Wang J."/>
            <person name="Wasserman M."/>
            <person name="Watts T."/>
            <person name="Wilson D."/>
            <person name="Wilson R.K."/>
            <person name="Wing R.A."/>
            <person name="Wolfner M.F."/>
            <person name="Wong A."/>
            <person name="Wong G.K."/>
            <person name="Wu C.I."/>
            <person name="Wu G."/>
            <person name="Yamamoto D."/>
            <person name="Yang H.P."/>
            <person name="Yang S.P."/>
            <person name="Yorke J.A."/>
            <person name="Yoshida K."/>
            <person name="Zdobnov E."/>
            <person name="Zhang P."/>
            <person name="Zhang Y."/>
            <person name="Zimin A.V."/>
            <person name="Baldwin J."/>
            <person name="Abdouelleil A."/>
            <person name="Abdulkadir J."/>
            <person name="Abebe A."/>
            <person name="Abera B."/>
            <person name="Abreu J."/>
            <person name="Acer S.C."/>
            <person name="Aftuck L."/>
            <person name="Alexander A."/>
            <person name="An P."/>
            <person name="Anderson E."/>
            <person name="Anderson S."/>
            <person name="Arachi H."/>
            <person name="Azer M."/>
            <person name="Bachantsang P."/>
            <person name="Barry A."/>
            <person name="Bayul T."/>
            <person name="Berlin A."/>
            <person name="Bessette D."/>
            <person name="Bloom T."/>
            <person name="Blye J."/>
            <person name="Boguslavskiy L."/>
            <person name="Bonnet C."/>
            <person name="Boukhgalter B."/>
            <person name="Bourzgui I."/>
            <person name="Brown A."/>
            <person name="Cahill P."/>
            <person name="Channer S."/>
            <person name="Cheshatsang Y."/>
            <person name="Chuda L."/>
            <person name="Citroen M."/>
            <person name="Collymore A."/>
            <person name="Cooke P."/>
            <person name="Costello M."/>
            <person name="D'Aco K."/>
            <person name="Daza R."/>
            <person name="De Haan G."/>
            <person name="DeGray S."/>
            <person name="DeMaso C."/>
            <person name="Dhargay N."/>
            <person name="Dooley K."/>
            <person name="Dooley E."/>
            <person name="Doricent M."/>
            <person name="Dorje P."/>
            <person name="Dorjee K."/>
            <person name="Dupes A."/>
            <person name="Elong R."/>
            <person name="Falk J."/>
            <person name="Farina A."/>
            <person name="Faro S."/>
            <person name="Ferguson D."/>
            <person name="Fisher S."/>
            <person name="Foley C.D."/>
            <person name="Franke A."/>
            <person name="Friedrich D."/>
            <person name="Gadbois L."/>
            <person name="Gearin G."/>
            <person name="Gearin C.R."/>
            <person name="Giannoukos G."/>
            <person name="Goode T."/>
            <person name="Graham J."/>
            <person name="Grandbois E."/>
            <person name="Grewal S."/>
            <person name="Gyaltsen K."/>
            <person name="Hafez N."/>
            <person name="Hagos B."/>
            <person name="Hall J."/>
            <person name="Henson C."/>
            <person name="Hollinger A."/>
            <person name="Honan T."/>
            <person name="Huard M.D."/>
            <person name="Hughes L."/>
            <person name="Hurhula B."/>
            <person name="Husby M.E."/>
            <person name="Kamat A."/>
            <person name="Kanga B."/>
            <person name="Kashin S."/>
            <person name="Khazanovich D."/>
            <person name="Kisner P."/>
            <person name="Lance K."/>
            <person name="Lara M."/>
            <person name="Lee W."/>
            <person name="Lennon N."/>
            <person name="Letendre F."/>
            <person name="LeVine R."/>
            <person name="Lipovsky A."/>
            <person name="Liu X."/>
            <person name="Liu J."/>
            <person name="Liu S."/>
            <person name="Lokyitsang T."/>
            <person name="Lokyitsang Y."/>
            <person name="Lubonja R."/>
            <person name="Lui A."/>
            <person name="MacDonald P."/>
            <person name="Magnisalis V."/>
            <person name="Maru K."/>
            <person name="Matthews C."/>
            <person name="McCusker W."/>
            <person name="McDonough S."/>
            <person name="Mehta T."/>
            <person name="Meldrim J."/>
            <person name="Meneus L."/>
            <person name="Mihai O."/>
            <person name="Mihalev A."/>
            <person name="Mihova T."/>
            <person name="Mittelman R."/>
            <person name="Mlenga V."/>
            <person name="Montmayeur A."/>
            <person name="Mulrain L."/>
            <person name="Navidi A."/>
            <person name="Naylor J."/>
            <person name="Negash T."/>
            <person name="Nguyen T."/>
            <person name="Nguyen N."/>
            <person name="Nicol R."/>
            <person name="Norbu C."/>
            <person name="Norbu N."/>
            <person name="Novod N."/>
            <person name="O'Neill B."/>
            <person name="Osman S."/>
            <person name="Markiewicz E."/>
            <person name="Oyono O.L."/>
            <person name="Patti C."/>
            <person name="Phunkhang P."/>
            <person name="Pierre F."/>
            <person name="Priest M."/>
            <person name="Raghuraman S."/>
            <person name="Rege F."/>
            <person name="Reyes R."/>
            <person name="Rise C."/>
            <person name="Rogov P."/>
            <person name="Ross K."/>
            <person name="Ryan E."/>
            <person name="Settipalli S."/>
            <person name="Shea T."/>
            <person name="Sherpa N."/>
            <person name="Shi L."/>
            <person name="Shih D."/>
            <person name="Sparrow T."/>
            <person name="Spaulding J."/>
            <person name="Stalker J."/>
            <person name="Stange-Thomann N."/>
            <person name="Stavropoulos S."/>
            <person name="Stone C."/>
            <person name="Strader C."/>
            <person name="Tesfaye S."/>
            <person name="Thomson T."/>
            <person name="Thoulutsang Y."/>
            <person name="Thoulutsang D."/>
            <person name="Topham K."/>
            <person name="Topping I."/>
            <person name="Tsamla T."/>
            <person name="Vassiliev H."/>
            <person name="Vo A."/>
            <person name="Wangchuk T."/>
            <person name="Wangdi T."/>
            <person name="Weiand M."/>
            <person name="Wilkinson J."/>
            <person name="Wilson A."/>
            <person name="Yadav S."/>
            <person name="Young G."/>
            <person name="Yu Q."/>
            <person name="Zembek L."/>
            <person name="Zhong D."/>
            <person name="Zimmer A."/>
            <person name="Zwirko Z."/>
            <person name="Jaffe D.B."/>
            <person name="Alvarez P."/>
            <person name="Brockman W."/>
            <person name="Butler J."/>
            <person name="Chin C."/>
            <person name="Gnerre S."/>
            <person name="Grabherr M."/>
            <person name="Kleber M."/>
            <person name="Mauceli E."/>
            <person name="MacCallum I."/>
        </authorList>
    </citation>
    <scope>NUCLEOTIDE SEQUENCE [LARGE SCALE GENOMIC DNA]</scope>
    <source>
        <strain evidence="7">Tucson 14030-0811.24</strain>
    </source>
</reference>
<dbReference type="eggNOG" id="KOG2816">
    <property type="taxonomic scope" value="Eukaryota"/>
</dbReference>
<gene>
    <name evidence="6" type="primary">Dwil\GK22611</name>
    <name evidence="6" type="ORF">Dwil_GK22611</name>
</gene>
<dbReference type="AlphaFoldDB" id="B4NFB2"/>
<feature type="transmembrane region" description="Helical" evidence="5">
    <location>
        <begin position="123"/>
        <end position="144"/>
    </location>
</feature>
<accession>B4NFB2</accession>
<keyword evidence="7" id="KW-1185">Reference proteome</keyword>
<dbReference type="InterPro" id="IPR036259">
    <property type="entry name" value="MFS_trans_sf"/>
</dbReference>
<dbReference type="SUPFAM" id="SSF103473">
    <property type="entry name" value="MFS general substrate transporter"/>
    <property type="match status" value="1"/>
</dbReference>
<feature type="transmembrane region" description="Helical" evidence="5">
    <location>
        <begin position="331"/>
        <end position="357"/>
    </location>
</feature>
<dbReference type="HOGENOM" id="CLU_028365_4_1_1"/>
<feature type="transmembrane region" description="Helical" evidence="5">
    <location>
        <begin position="418"/>
        <end position="437"/>
    </location>
</feature>
<evidence type="ECO:0000313" key="7">
    <source>
        <dbReference type="Proteomes" id="UP000007798"/>
    </source>
</evidence>
<evidence type="ECO:0000313" key="6">
    <source>
        <dbReference type="EMBL" id="EDW82979.2"/>
    </source>
</evidence>
<dbReference type="KEGG" id="dwi:6649881"/>
<protein>
    <recommendedName>
        <fullName evidence="8">Major facilitator superfamily (MFS) profile domain-containing protein</fullName>
    </recommendedName>
</protein>
<keyword evidence="2 5" id="KW-0812">Transmembrane</keyword>
<dbReference type="GO" id="GO:0022857">
    <property type="term" value="F:transmembrane transporter activity"/>
    <property type="evidence" value="ECO:0007669"/>
    <property type="project" value="InterPro"/>
</dbReference>
<sequence length="526" mass="59906">MAKDEDSGVNLDDLKTVQWHRLFHMFYIEPVTCILLFAFTLTDTIMRNQVIYQTCVVIFEYNETQCRLLEESNVSAEIKNIETEVQSYVANMFLARTLFENIVPAIYGLFVGSWSDHYGRKPLLIVSMIGFSSYSFLTAVTCGISSSYRVNPWWYNLAVVPKPLLGGLCAFWVAGFCVISDTTDTKTRPYRMIMLEVAKFIGQSSGSLASSYVYAATSAAIIQGISCFITIMATLFIVFYLPETLNMSLEPVEMNKHEEFEEAIQLHLKIVPPSNEEGAEPLKSRESLPEKQSIEEQMETNSEHINLFSLIHVRDMFTTCMQERDYNARAIIWLITLSGFLSIFVLDGSMPIMYLFIRQKFHWSVREITLYETAREFVPMVGAVFGFLILRKIFGLSLVTLTLMSIFSEILSNVSRGLAHFSWHLYLSLCLGVFRSIQFPMCRTIVSYIVPSSDMGKVFSMGNVLQSFSPVVAAPLYTALYKSTLSTNPGMFNFLNASLYIVAFVFICFVMHIKYTHRSHYANLLK</sequence>
<evidence type="ECO:0000256" key="5">
    <source>
        <dbReference type="SAM" id="Phobius"/>
    </source>
</evidence>
<dbReference type="OrthoDB" id="430300at2759"/>
<keyword evidence="3 5" id="KW-1133">Transmembrane helix</keyword>
<dbReference type="PANTHER" id="PTHR23507:SF39">
    <property type="entry name" value="GH23453P-RELATED"/>
    <property type="match status" value="1"/>
</dbReference>
<dbReference type="Gene3D" id="1.20.1250.20">
    <property type="entry name" value="MFS general substrate transporter like domains"/>
    <property type="match status" value="1"/>
</dbReference>
<keyword evidence="4 5" id="KW-0472">Membrane</keyword>
<evidence type="ECO:0008006" key="8">
    <source>
        <dbReference type="Google" id="ProtNLM"/>
    </source>
</evidence>
<name>B4NFB2_DROWI</name>
<dbReference type="InterPro" id="IPR011701">
    <property type="entry name" value="MFS"/>
</dbReference>
<evidence type="ECO:0000256" key="1">
    <source>
        <dbReference type="ARBA" id="ARBA00004141"/>
    </source>
</evidence>
<evidence type="ECO:0000256" key="4">
    <source>
        <dbReference type="ARBA" id="ARBA00023136"/>
    </source>
</evidence>
<feature type="transmembrane region" description="Helical" evidence="5">
    <location>
        <begin position="458"/>
        <end position="477"/>
    </location>
</feature>
<feature type="transmembrane region" description="Helical" evidence="5">
    <location>
        <begin position="22"/>
        <end position="41"/>
    </location>
</feature>
<organism evidence="6 7">
    <name type="scientific">Drosophila willistoni</name>
    <name type="common">Fruit fly</name>
    <dbReference type="NCBI Taxonomy" id="7260"/>
    <lineage>
        <taxon>Eukaryota</taxon>
        <taxon>Metazoa</taxon>
        <taxon>Ecdysozoa</taxon>
        <taxon>Arthropoda</taxon>
        <taxon>Hexapoda</taxon>
        <taxon>Insecta</taxon>
        <taxon>Pterygota</taxon>
        <taxon>Neoptera</taxon>
        <taxon>Endopterygota</taxon>
        <taxon>Diptera</taxon>
        <taxon>Brachycera</taxon>
        <taxon>Muscomorpha</taxon>
        <taxon>Ephydroidea</taxon>
        <taxon>Drosophilidae</taxon>
        <taxon>Drosophila</taxon>
        <taxon>Sophophora</taxon>
    </lineage>
</organism>
<dbReference type="EMBL" id="CH964251">
    <property type="protein sequence ID" value="EDW82979.2"/>
    <property type="molecule type" value="Genomic_DNA"/>
</dbReference>
<feature type="transmembrane region" description="Helical" evidence="5">
    <location>
        <begin position="212"/>
        <end position="241"/>
    </location>
</feature>
<evidence type="ECO:0000256" key="3">
    <source>
        <dbReference type="ARBA" id="ARBA00022989"/>
    </source>
</evidence>
<dbReference type="FunCoup" id="B4NFB2">
    <property type="interactions" value="38"/>
</dbReference>
<feature type="transmembrane region" description="Helical" evidence="5">
    <location>
        <begin position="497"/>
        <end position="516"/>
    </location>
</feature>